<name>A0A853F0X8_9GAMM</name>
<dbReference type="EMBL" id="JACCHT010000001">
    <property type="protein sequence ID" value="NYT27158.1"/>
    <property type="molecule type" value="Genomic_DNA"/>
</dbReference>
<gene>
    <name evidence="1" type="ORF">H0A76_04235</name>
</gene>
<reference evidence="1 2" key="1">
    <citation type="submission" date="2020-05" db="EMBL/GenBank/DDBJ databases">
        <title>Horizontal transmission and recombination maintain forever young bacterial symbiont genomes.</title>
        <authorList>
            <person name="Russell S.L."/>
            <person name="Pepper-Tunick E."/>
            <person name="Svedberg J."/>
            <person name="Byrne A."/>
            <person name="Ruelas Castillo J."/>
            <person name="Vollmers C."/>
            <person name="Beinart R.A."/>
            <person name="Corbett-Detig R."/>
        </authorList>
    </citation>
    <scope>NUCLEOTIDE SEQUENCE [LARGE SCALE GENOMIC DNA]</scope>
    <source>
        <strain evidence="1">455</strain>
    </source>
</reference>
<comment type="caution">
    <text evidence="1">The sequence shown here is derived from an EMBL/GenBank/DDBJ whole genome shotgun (WGS) entry which is preliminary data.</text>
</comment>
<sequence length="63" mass="7071">MGKIMGIGYFKNNGDRNNGDKIMGIKIMGIKIMGKRLLYNHKKTIHIQSNPNPVKIPPCSKNC</sequence>
<dbReference type="Proteomes" id="UP000568751">
    <property type="component" value="Unassembled WGS sequence"/>
</dbReference>
<organism evidence="1 2">
    <name type="scientific">Candidatus Thiodubiliella endoseptemdiera</name>
    <dbReference type="NCBI Taxonomy" id="2738886"/>
    <lineage>
        <taxon>Bacteria</taxon>
        <taxon>Pseudomonadati</taxon>
        <taxon>Pseudomonadota</taxon>
        <taxon>Gammaproteobacteria</taxon>
        <taxon>Candidatus Pseudothioglobaceae</taxon>
        <taxon>Candidatus Thiodubiliella</taxon>
    </lineage>
</organism>
<protein>
    <submittedName>
        <fullName evidence="1">Uncharacterized protein</fullName>
    </submittedName>
</protein>
<dbReference type="AlphaFoldDB" id="A0A853F0X8"/>
<proteinExistence type="predicted"/>
<evidence type="ECO:0000313" key="1">
    <source>
        <dbReference type="EMBL" id="NYT27158.1"/>
    </source>
</evidence>
<evidence type="ECO:0000313" key="2">
    <source>
        <dbReference type="Proteomes" id="UP000568751"/>
    </source>
</evidence>
<accession>A0A853F0X8</accession>